<keyword evidence="3" id="KW-1185">Reference proteome</keyword>
<dbReference type="OrthoDB" id="4359842at2759"/>
<feature type="compositionally biased region" description="Polar residues" evidence="1">
    <location>
        <begin position="75"/>
        <end position="96"/>
    </location>
</feature>
<feature type="region of interest" description="Disordered" evidence="1">
    <location>
        <begin position="1"/>
        <end position="146"/>
    </location>
</feature>
<organism evidence="2 3">
    <name type="scientific">Penicillium fimorum</name>
    <dbReference type="NCBI Taxonomy" id="1882269"/>
    <lineage>
        <taxon>Eukaryota</taxon>
        <taxon>Fungi</taxon>
        <taxon>Dikarya</taxon>
        <taxon>Ascomycota</taxon>
        <taxon>Pezizomycotina</taxon>
        <taxon>Eurotiomycetes</taxon>
        <taxon>Eurotiomycetidae</taxon>
        <taxon>Eurotiales</taxon>
        <taxon>Aspergillaceae</taxon>
        <taxon>Penicillium</taxon>
    </lineage>
</organism>
<accession>A0A9X0C4L9</accession>
<proteinExistence type="predicted"/>
<evidence type="ECO:0000313" key="3">
    <source>
        <dbReference type="Proteomes" id="UP001149954"/>
    </source>
</evidence>
<evidence type="ECO:0000256" key="1">
    <source>
        <dbReference type="SAM" id="MobiDB-lite"/>
    </source>
</evidence>
<reference evidence="2" key="2">
    <citation type="journal article" date="2023" name="IMA Fungus">
        <title>Comparative genomic study of the Penicillium genus elucidates a diverse pangenome and 15 lateral gene transfer events.</title>
        <authorList>
            <person name="Petersen C."/>
            <person name="Sorensen T."/>
            <person name="Nielsen M.R."/>
            <person name="Sondergaard T.E."/>
            <person name="Sorensen J.L."/>
            <person name="Fitzpatrick D.A."/>
            <person name="Frisvad J.C."/>
            <person name="Nielsen K.L."/>
        </authorList>
    </citation>
    <scope>NUCLEOTIDE SEQUENCE</scope>
    <source>
        <strain evidence="2">IBT 29495</strain>
    </source>
</reference>
<evidence type="ECO:0000313" key="2">
    <source>
        <dbReference type="EMBL" id="KAJ5501892.1"/>
    </source>
</evidence>
<protein>
    <submittedName>
        <fullName evidence="2">Uncharacterized protein</fullName>
    </submittedName>
</protein>
<feature type="compositionally biased region" description="Low complexity" evidence="1">
    <location>
        <begin position="365"/>
        <end position="381"/>
    </location>
</feature>
<feature type="compositionally biased region" description="Polar residues" evidence="1">
    <location>
        <begin position="341"/>
        <end position="364"/>
    </location>
</feature>
<dbReference type="Proteomes" id="UP001149954">
    <property type="component" value="Unassembled WGS sequence"/>
</dbReference>
<feature type="compositionally biased region" description="Polar residues" evidence="1">
    <location>
        <begin position="315"/>
        <end position="333"/>
    </location>
</feature>
<feature type="compositionally biased region" description="Pro residues" evidence="1">
    <location>
        <begin position="1"/>
        <end position="12"/>
    </location>
</feature>
<feature type="compositionally biased region" description="Basic and acidic residues" evidence="1">
    <location>
        <begin position="285"/>
        <end position="296"/>
    </location>
</feature>
<reference evidence="2" key="1">
    <citation type="submission" date="2022-12" db="EMBL/GenBank/DDBJ databases">
        <authorList>
            <person name="Petersen C."/>
        </authorList>
    </citation>
    <scope>NUCLEOTIDE SEQUENCE</scope>
    <source>
        <strain evidence="2">IBT 29495</strain>
    </source>
</reference>
<sequence length="574" mass="62788">MGSNPPTIPPNPVSNEYPSSPAKPSDQSSNIDSDQLKPTANTFVQSSFVPESNMDPPKPSTFSKSHGSPSDYDEASTSISPTSELPATSASPNAHSNSDEAPFGYSGYRFPLRDYVFSTPPDPSTNPPRDPDLDPSMDPYMDPPQPYGSAVMSGIIPFEDLNALPSTFMYPGETSDNSKWANDPTGVYTPEEFERIIASEQEVLREMGDPHADTSHVFAWEEQRRMRRRLAPDVLAAEMKAAVDAIEAANAGDERLQPGYWNSIGPSQSYPTEADAPESSLTQHPPDRLESDEPAHTESPSAQATFPDHREMSEVPSQTPQSVEETFQASSVKLSRHSSPKTKSSTPDLSTTGSARTSVSVQCRSISSRVKTTSPSSTSTSTRRRSKNQPVTPAPASTPSRRSSRISLKAGLGTPEPRVTISPRRLRSADVNPSSSTKKIGKGNATPDSWETAHIADKMMSQLKETTTMSWVDIATTWNNNRPAQDDIMTWRALSKRWGRIKEKIGVWPGFDEVLLESLREFDSELDNGGFLQIADFVSAELGWEIPAAVCQGRYEFLKDSVELNLKGKGKARE</sequence>
<gene>
    <name evidence="2" type="ORF">N7463_004766</name>
</gene>
<name>A0A9X0C4L9_9EURO</name>
<comment type="caution">
    <text evidence="2">The sequence shown here is derived from an EMBL/GenBank/DDBJ whole genome shotgun (WGS) entry which is preliminary data.</text>
</comment>
<feature type="region of interest" description="Disordered" evidence="1">
    <location>
        <begin position="256"/>
        <end position="449"/>
    </location>
</feature>
<feature type="compositionally biased region" description="Polar residues" evidence="1">
    <location>
        <begin position="25"/>
        <end position="50"/>
    </location>
</feature>
<dbReference type="EMBL" id="JAPWDS010000003">
    <property type="protein sequence ID" value="KAJ5501892.1"/>
    <property type="molecule type" value="Genomic_DNA"/>
</dbReference>
<dbReference type="AlphaFoldDB" id="A0A9X0C4L9"/>